<reference evidence="6" key="1">
    <citation type="submission" date="2017-02" db="EMBL/GenBank/DDBJ databases">
        <authorList>
            <person name="Varghese N."/>
            <person name="Submissions S."/>
        </authorList>
    </citation>
    <scope>NUCLEOTIDE SEQUENCE [LARGE SCALE GENOMIC DNA]</scope>
    <source>
        <strain evidence="6">ATCC 51356</strain>
    </source>
</reference>
<evidence type="ECO:0000256" key="1">
    <source>
        <dbReference type="ARBA" id="ARBA00006067"/>
    </source>
</evidence>
<dbReference type="EMBL" id="FUXE01000004">
    <property type="protein sequence ID" value="SJZ56827.1"/>
    <property type="molecule type" value="Genomic_DNA"/>
</dbReference>
<keyword evidence="6" id="KW-1185">Reference proteome</keyword>
<dbReference type="NCBIfam" id="NF038128">
    <property type="entry name" value="choice_anch_J"/>
    <property type="match status" value="1"/>
</dbReference>
<dbReference type="STRING" id="29524.SAMN02745171_00481"/>
<evidence type="ECO:0000256" key="3">
    <source>
        <dbReference type="ARBA" id="ARBA00022807"/>
    </source>
</evidence>
<proteinExistence type="inferred from homology"/>
<keyword evidence="3" id="KW-0788">Thiol protease</keyword>
<dbReference type="GO" id="GO:0008234">
    <property type="term" value="F:cysteine-type peptidase activity"/>
    <property type="evidence" value="ECO:0007669"/>
    <property type="project" value="UniProtKB-KW"/>
</dbReference>
<dbReference type="Gene3D" id="2.60.120.200">
    <property type="match status" value="1"/>
</dbReference>
<comment type="similarity">
    <text evidence="1">Belongs to the peptidase C25 family.</text>
</comment>
<dbReference type="GO" id="GO:0006508">
    <property type="term" value="P:proteolysis"/>
    <property type="evidence" value="ECO:0007669"/>
    <property type="project" value="UniProtKB-KW"/>
</dbReference>
<keyword evidence="4" id="KW-0843">Virulence</keyword>
<evidence type="ECO:0000256" key="2">
    <source>
        <dbReference type="ARBA" id="ARBA00022670"/>
    </source>
</evidence>
<evidence type="ECO:0000313" key="6">
    <source>
        <dbReference type="Proteomes" id="UP000190121"/>
    </source>
</evidence>
<keyword evidence="3" id="KW-0378">Hydrolase</keyword>
<organism evidence="5 6">
    <name type="scientific">Porphyromonas circumdentaria</name>
    <dbReference type="NCBI Taxonomy" id="29524"/>
    <lineage>
        <taxon>Bacteria</taxon>
        <taxon>Pseudomonadati</taxon>
        <taxon>Bacteroidota</taxon>
        <taxon>Bacteroidia</taxon>
        <taxon>Bacteroidales</taxon>
        <taxon>Porphyromonadaceae</taxon>
        <taxon>Porphyromonas</taxon>
    </lineage>
</organism>
<protein>
    <submittedName>
        <fullName evidence="5">Uncharacterized protein</fullName>
    </submittedName>
</protein>
<dbReference type="NCBIfam" id="NF012200">
    <property type="entry name" value="choice_anch_D"/>
    <property type="match status" value="1"/>
</dbReference>
<evidence type="ECO:0000313" key="5">
    <source>
        <dbReference type="EMBL" id="SJZ56827.1"/>
    </source>
</evidence>
<name>A0A1T4LQA5_9PORP</name>
<dbReference type="InterPro" id="IPR013783">
    <property type="entry name" value="Ig-like_fold"/>
</dbReference>
<gene>
    <name evidence="5" type="ORF">SAMN02745171_00481</name>
</gene>
<evidence type="ECO:0000256" key="4">
    <source>
        <dbReference type="ARBA" id="ARBA00023026"/>
    </source>
</evidence>
<accession>A0A1T4LQA5</accession>
<dbReference type="Gene3D" id="2.60.40.10">
    <property type="entry name" value="Immunoglobulins"/>
    <property type="match status" value="1"/>
</dbReference>
<sequence length="1339" mass="146177">MGNQKIPIIIQIEKRSIMKRERISFARRSLCLFLVGMSVILGLRAGEPTPPPADMDFSVLVSSDPVATFEVNEGGFKDALATDWKVVTLNTFPGMKWGTTFKDDCFSISPTKFSVKAPYCSYLISPAIDLGKMEGKALTFSMVASASAGESPLKVLLINEKGEMLRELMSVSDLSQSSTAYFPKEVDMPSDLSGVGFIAFVAKGDKSNRRQFKLAALKLAQASKEVEISCTPKEGLSFDTTAAGEVGATKEVEIFIKNFTGVPEVTMTGINAEDFRIIDRNALTHTGGKLSIVFEPKSGGDKTANVQIVAGTATFLVPLSGKATGAAPAIKLSSTPSSLAFGKVAVGVTSAAKTLTIVAQNALQTPTMSLKGTNKGDFQVTGGEQLTHTGGALSVTFTPSSAGAKSATIELQTGGTLLEIPLSGEGEGTAPTPEPSEDIELLTDPYFYNFDEDNHPKDWDFEGNVTKIDKGYNSSTGFAISIDAQGSAKGGTVMQKVPLVSDKATVKAGDMLEGTFHFRSVGTKVENGAVRLACQWLDASGNVITTAEEAFINNTFYFDRHKAWDKVAFRTIAPAGATHFLFKVVTQAGSWVELDDFGLLRLTRDNANMAFIAVLPHISVITGEKGKSITRELLVQGMKLPYAQTPVLNAKNGTMSIAPEKLPAGNSVANYSVTINPTEKGAYYNGYVIKFMGDNAVSTSAFNAFFIDAANPPAVKLSDTTPVRTMESFPNETDEMTLTFDVTGVIDSPTVAVQQEEAGIFLLNTSSFYYSVGQDKVLNSTVKVTFRPKEAKEYNATIVISAALMEPFVLQIKGKGKELSEGWVEKFTADKPLDPRFVGNPWTGYHNFDRGYYFLEGSWQAPGRVDIKAGGIIECDEWFANGIERITIAPISLASHLKLEYSIDGGGHWKEGESFDRSGSAMIDTHRPTRFRLVNQTEETASLEQIKLSLGTPEARISYPQLNEEAMLVGADAQPLALLNETFDGTRHTRGLNLPGWQNLALQADRPFWGWAQKNIATQEVEEQCAQISFFNSINKDDRREHQAWLISPALSYQQAASKILTFRLRYQLPTENGEEKFGVFIIKEREGSIEPQYLDITKLLLVDNIESSTWYDYYVDLSKAEGISIEDIFHVGFSFYSPVGGNATSLTFMIDDVTFGRTDMTELSVDKELLSFLFKVDQECTPQLFTVTAKNPKHPITLTMVPSRLAEQFKVSTARLPKEGGEVAVGFKSKDDKTRAAALLIQTRGSASKLVRLMAQIDNAVEVPDALNRTKVYPTVTNGTLYVEGSYEEYYLFTLDGTWIEQGRATHSIEVGHLPEGNYIIRLLSADGGMATHRFVRR</sequence>
<dbReference type="Proteomes" id="UP000190121">
    <property type="component" value="Unassembled WGS sequence"/>
</dbReference>
<keyword evidence="2" id="KW-0645">Protease</keyword>